<dbReference type="InterPro" id="IPR053071">
    <property type="entry name" value="GPCR1-related_rcpt"/>
</dbReference>
<dbReference type="PANTHER" id="PTHR47023">
    <property type="entry name" value="SEX PEPTIDE RECEPTOR"/>
    <property type="match status" value="1"/>
</dbReference>
<evidence type="ECO:0000313" key="8">
    <source>
        <dbReference type="EMBL" id="CAD7585973.1"/>
    </source>
</evidence>
<dbReference type="PRINTS" id="PR00237">
    <property type="entry name" value="GPCRRHODOPSN"/>
</dbReference>
<feature type="transmembrane region" description="Helical" evidence="6">
    <location>
        <begin position="410"/>
        <end position="435"/>
    </location>
</feature>
<feature type="domain" description="G-protein coupled receptors family 1 profile" evidence="7">
    <location>
        <begin position="186"/>
        <end position="470"/>
    </location>
</feature>
<evidence type="ECO:0000256" key="3">
    <source>
        <dbReference type="ARBA" id="ARBA00022692"/>
    </source>
</evidence>
<reference evidence="8" key="1">
    <citation type="submission" date="2020-11" db="EMBL/GenBank/DDBJ databases">
        <authorList>
            <person name="Tran Van P."/>
        </authorList>
    </citation>
    <scope>NUCLEOTIDE SEQUENCE</scope>
</reference>
<comment type="subcellular location">
    <subcellularLocation>
        <location evidence="1">Membrane</location>
    </subcellularLocation>
</comment>
<accession>A0A7R9PGH6</accession>
<organism evidence="8">
    <name type="scientific">Timema genevievae</name>
    <name type="common">Walking stick</name>
    <dbReference type="NCBI Taxonomy" id="629358"/>
    <lineage>
        <taxon>Eukaryota</taxon>
        <taxon>Metazoa</taxon>
        <taxon>Ecdysozoa</taxon>
        <taxon>Arthropoda</taxon>
        <taxon>Hexapoda</taxon>
        <taxon>Insecta</taxon>
        <taxon>Pterygota</taxon>
        <taxon>Neoptera</taxon>
        <taxon>Polyneoptera</taxon>
        <taxon>Phasmatodea</taxon>
        <taxon>Timematodea</taxon>
        <taxon>Timematoidea</taxon>
        <taxon>Timematidae</taxon>
        <taxon>Timema</taxon>
    </lineage>
</organism>
<keyword evidence="4 6" id="KW-1133">Transmembrane helix</keyword>
<feature type="transmembrane region" description="Helical" evidence="6">
    <location>
        <begin position="249"/>
        <end position="271"/>
    </location>
</feature>
<dbReference type="EMBL" id="OE839171">
    <property type="protein sequence ID" value="CAD7585973.1"/>
    <property type="molecule type" value="Genomic_DNA"/>
</dbReference>
<name>A0A7R9PGH6_TIMGE</name>
<gene>
    <name evidence="8" type="ORF">TGEB3V08_LOCUS422</name>
</gene>
<keyword evidence="3 6" id="KW-0812">Transmembrane</keyword>
<feature type="transmembrane region" description="Helical" evidence="6">
    <location>
        <begin position="354"/>
        <end position="377"/>
    </location>
</feature>
<sequence>MMDYCSFLTLFQTERDVTMMYDCSFLTLFQTERDATMMDDCSFLTLFQTERDATMMDDCSFLTLFQTERDATMMDDCSFLTLFQTERDVTMMDYCRYLSLFQTERDATMMDDCSFLTTERDATMMDDCNHTMLLAVPTVVEENGTVVEFNFTHVPYLNVTCELPIKYAQPMYGYIVPFLLIITIIANTLIVVVLSKRHMRSPTNAVLMAMALSDMFTLLFPAPWLFYMYTFGNHYKPLSPVGACYVWSIMHEVIPATFHTASIWLTLALAVQRYIYVCHAPVARFWCTMPRVLKVVGCIVALAILHQSTRFFDRVYIPMEISWNGHKNVTVCRLGMASWVTEGLNIDFYFTVYYGFRVIFVHTIPCVSLVVLNVLLFRAMREAQLKRARLFKENRKSECKKLRDTNCTTLMLIVVVTVFLLVEIPLAVVTTLHIISSSITEILDYSIANVLVLFTNFFIIVSYPINFAIYCGMSRQFRETFKELFVRGTVVARRNGSSSRYSLVNGPRTCTNETVL</sequence>
<dbReference type="InterPro" id="IPR017452">
    <property type="entry name" value="GPCR_Rhodpsn_7TM"/>
</dbReference>
<dbReference type="SUPFAM" id="SSF81321">
    <property type="entry name" value="Family A G protein-coupled receptor-like"/>
    <property type="match status" value="1"/>
</dbReference>
<evidence type="ECO:0000256" key="2">
    <source>
        <dbReference type="ARBA" id="ARBA00010663"/>
    </source>
</evidence>
<dbReference type="PROSITE" id="PS50262">
    <property type="entry name" value="G_PROTEIN_RECEP_F1_2"/>
    <property type="match status" value="1"/>
</dbReference>
<dbReference type="AlphaFoldDB" id="A0A7R9PGH6"/>
<proteinExistence type="inferred from homology"/>
<evidence type="ECO:0000259" key="7">
    <source>
        <dbReference type="PROSITE" id="PS50262"/>
    </source>
</evidence>
<dbReference type="CDD" id="cd14978">
    <property type="entry name" value="7tmA_FMRFamide_R-like"/>
    <property type="match status" value="1"/>
</dbReference>
<dbReference type="InterPro" id="IPR000276">
    <property type="entry name" value="GPCR_Rhodpsn"/>
</dbReference>
<protein>
    <recommendedName>
        <fullName evidence="7">G-protein coupled receptors family 1 profile domain-containing protein</fullName>
    </recommendedName>
</protein>
<feature type="transmembrane region" description="Helical" evidence="6">
    <location>
        <begin position="447"/>
        <end position="472"/>
    </location>
</feature>
<dbReference type="GO" id="GO:0016020">
    <property type="term" value="C:membrane"/>
    <property type="evidence" value="ECO:0007669"/>
    <property type="project" value="UniProtKB-SubCell"/>
</dbReference>
<evidence type="ECO:0000256" key="4">
    <source>
        <dbReference type="ARBA" id="ARBA00022989"/>
    </source>
</evidence>
<dbReference type="PANTHER" id="PTHR47023:SF1">
    <property type="entry name" value="SEX PEPTIDE RECEPTOR"/>
    <property type="match status" value="1"/>
</dbReference>
<keyword evidence="5 6" id="KW-0472">Membrane</keyword>
<dbReference type="InterPro" id="IPR019427">
    <property type="entry name" value="7TM_GPCR_serpentine_rcpt_Srw"/>
</dbReference>
<evidence type="ECO:0000256" key="6">
    <source>
        <dbReference type="SAM" id="Phobius"/>
    </source>
</evidence>
<feature type="transmembrane region" description="Helical" evidence="6">
    <location>
        <begin position="206"/>
        <end position="229"/>
    </location>
</feature>
<evidence type="ECO:0000256" key="5">
    <source>
        <dbReference type="ARBA" id="ARBA00023136"/>
    </source>
</evidence>
<feature type="transmembrane region" description="Helical" evidence="6">
    <location>
        <begin position="171"/>
        <end position="194"/>
    </location>
</feature>
<dbReference type="Pfam" id="PF10324">
    <property type="entry name" value="7TM_GPCR_Srw"/>
    <property type="match status" value="1"/>
</dbReference>
<dbReference type="Gene3D" id="1.20.1070.10">
    <property type="entry name" value="Rhodopsin 7-helix transmembrane proteins"/>
    <property type="match status" value="1"/>
</dbReference>
<evidence type="ECO:0000256" key="1">
    <source>
        <dbReference type="ARBA" id="ARBA00004370"/>
    </source>
</evidence>
<feature type="transmembrane region" description="Helical" evidence="6">
    <location>
        <begin position="292"/>
        <end position="309"/>
    </location>
</feature>
<comment type="similarity">
    <text evidence="2">Belongs to the G-protein coupled receptor 1 family.</text>
</comment>
<dbReference type="GO" id="GO:0008528">
    <property type="term" value="F:G protein-coupled peptide receptor activity"/>
    <property type="evidence" value="ECO:0007669"/>
    <property type="project" value="InterPro"/>
</dbReference>